<dbReference type="RefSeq" id="WP_269879504.1">
    <property type="nucleotide sequence ID" value="NZ_JAQAGZ010000001.1"/>
</dbReference>
<feature type="compositionally biased region" description="Low complexity" evidence="1">
    <location>
        <begin position="313"/>
        <end position="366"/>
    </location>
</feature>
<evidence type="ECO:0000313" key="5">
    <source>
        <dbReference type="Proteomes" id="UP001527882"/>
    </source>
</evidence>
<protein>
    <submittedName>
        <fullName evidence="4">Zf-HC2 domain-containing protein</fullName>
    </submittedName>
</protein>
<evidence type="ECO:0000313" key="4">
    <source>
        <dbReference type="EMBL" id="MCZ8511139.1"/>
    </source>
</evidence>
<feature type="compositionally biased region" description="Low complexity" evidence="1">
    <location>
        <begin position="233"/>
        <end position="261"/>
    </location>
</feature>
<feature type="compositionally biased region" description="Low complexity" evidence="1">
    <location>
        <begin position="282"/>
        <end position="298"/>
    </location>
</feature>
<dbReference type="Proteomes" id="UP001527882">
    <property type="component" value="Unassembled WGS sequence"/>
</dbReference>
<reference evidence="4 5" key="1">
    <citation type="submission" date="2022-12" db="EMBL/GenBank/DDBJ databases">
        <title>Draft genome sequence of Paenibacillus sp. dW9.</title>
        <authorList>
            <person name="Choi E.-W."/>
            <person name="Kim D.-U."/>
        </authorList>
    </citation>
    <scope>NUCLEOTIDE SEQUENCE [LARGE SCALE GENOMIC DNA]</scope>
    <source>
        <strain evidence="5">dW9</strain>
    </source>
</reference>
<feature type="domain" description="Putative zinc-finger" evidence="3">
    <location>
        <begin position="3"/>
        <end position="36"/>
    </location>
</feature>
<dbReference type="EMBL" id="JAQAGZ010000001">
    <property type="protein sequence ID" value="MCZ8511139.1"/>
    <property type="molecule type" value="Genomic_DNA"/>
</dbReference>
<dbReference type="Pfam" id="PF13490">
    <property type="entry name" value="zf-HC2"/>
    <property type="match status" value="1"/>
</dbReference>
<feature type="transmembrane region" description="Helical" evidence="2">
    <location>
        <begin position="119"/>
        <end position="140"/>
    </location>
</feature>
<accession>A0ABT4Q2S0</accession>
<gene>
    <name evidence="4" type="ORF">O9H85_01535</name>
</gene>
<sequence>MMCQEVIELMQRYLDRDLDEAEYGRMLEHLQQCTECMELFERLVNVSNELESLPKVTPPYSLVDAILPQLEQLGPQEAAALASEGEGAEIRDREWMSAEQPASKASGRTGKWRKQVKEWISFPVFGGVVAAGLVFGFFLFQQQQSAPSRDAGHLMSSLEASKVTKSGAAQDKAEPKAAQKQAPNTASQPQTGSAGSGAANFRAQEPAVPNVADSAASQVPAAGTGSPAIKPGAKQAPPAAKAQPQADEPAAAQPESPAQSDGDANAVKPDVSKGDAVQPLTQPVQPKSQPVKPAPQSKGSQSLMAVPDNSAPAAGDTSSGGAVDGGASASSSAAGYSSSAAASGANQTPNPAADKPGAEAAPAPDASKGNRTTMGIASITAAGQQLAAPDGTYTAVVQDGRVIVKDKQGKTVYSSKNSFGNSDQLELVSWSADYQLTYRLRLNDTSFKSFVINMKDLTETEQ</sequence>
<comment type="caution">
    <text evidence="4">The sequence shown here is derived from an EMBL/GenBank/DDBJ whole genome shotgun (WGS) entry which is preliminary data.</text>
</comment>
<dbReference type="InterPro" id="IPR027383">
    <property type="entry name" value="Znf_put"/>
</dbReference>
<keyword evidence="2" id="KW-1133">Transmembrane helix</keyword>
<organism evidence="4 5">
    <name type="scientific">Paenibacillus gyeongsangnamensis</name>
    <dbReference type="NCBI Taxonomy" id="3388067"/>
    <lineage>
        <taxon>Bacteria</taxon>
        <taxon>Bacillati</taxon>
        <taxon>Bacillota</taxon>
        <taxon>Bacilli</taxon>
        <taxon>Bacillales</taxon>
        <taxon>Paenibacillaceae</taxon>
        <taxon>Paenibacillus</taxon>
    </lineage>
</organism>
<proteinExistence type="predicted"/>
<keyword evidence="5" id="KW-1185">Reference proteome</keyword>
<feature type="region of interest" description="Disordered" evidence="1">
    <location>
        <begin position="162"/>
        <end position="371"/>
    </location>
</feature>
<evidence type="ECO:0000256" key="2">
    <source>
        <dbReference type="SAM" id="Phobius"/>
    </source>
</evidence>
<evidence type="ECO:0000259" key="3">
    <source>
        <dbReference type="Pfam" id="PF13490"/>
    </source>
</evidence>
<feature type="compositionally biased region" description="Polar residues" evidence="1">
    <location>
        <begin position="183"/>
        <end position="193"/>
    </location>
</feature>
<name>A0ABT4Q2S0_9BACL</name>
<keyword evidence="2" id="KW-0472">Membrane</keyword>
<evidence type="ECO:0000256" key="1">
    <source>
        <dbReference type="SAM" id="MobiDB-lite"/>
    </source>
</evidence>
<keyword evidence="2" id="KW-0812">Transmembrane</keyword>
<feature type="region of interest" description="Disordered" evidence="1">
    <location>
        <begin position="85"/>
        <end position="110"/>
    </location>
</feature>